<reference evidence="1 2" key="1">
    <citation type="submission" date="2020-04" db="EMBL/GenBank/DDBJ databases">
        <title>Usitatibacter rugosus gen. nov., sp. nov. and Usitatibacter palustris sp. nov., novel members of Usitatibacteraceae fam. nov. within the order Nitrosomonadales isolated from soil.</title>
        <authorList>
            <person name="Huber K.J."/>
            <person name="Neumann-Schaal M."/>
            <person name="Geppert A."/>
            <person name="Luckner M."/>
            <person name="Wanner G."/>
            <person name="Overmann J."/>
        </authorList>
    </citation>
    <scope>NUCLEOTIDE SEQUENCE [LARGE SCALE GENOMIC DNA]</scope>
    <source>
        <strain evidence="1 2">Swamp67</strain>
    </source>
</reference>
<dbReference type="InParanoid" id="A0A6M4HA36"/>
<keyword evidence="2" id="KW-1185">Reference proteome</keyword>
<evidence type="ECO:0000313" key="1">
    <source>
        <dbReference type="EMBL" id="QJR15573.1"/>
    </source>
</evidence>
<sequence>MRFALGVAAAALLLSACTEVGQDDPKAKVYAGKVDEKAYAGDAFKGDQKKWEQALAARANFQNERARATWQSVRPQ</sequence>
<name>A0A6M4HA36_9PROT</name>
<protein>
    <recommendedName>
        <fullName evidence="3">Lipoprotein</fullName>
    </recommendedName>
</protein>
<dbReference type="KEGG" id="upl:DSM104440_02395"/>
<dbReference type="EMBL" id="CP053073">
    <property type="protein sequence ID" value="QJR15573.1"/>
    <property type="molecule type" value="Genomic_DNA"/>
</dbReference>
<proteinExistence type="predicted"/>
<dbReference type="Proteomes" id="UP000503096">
    <property type="component" value="Chromosome"/>
</dbReference>
<evidence type="ECO:0000313" key="2">
    <source>
        <dbReference type="Proteomes" id="UP000503096"/>
    </source>
</evidence>
<gene>
    <name evidence="1" type="ORF">DSM104440_02395</name>
</gene>
<organism evidence="1 2">
    <name type="scientific">Usitatibacter palustris</name>
    <dbReference type="NCBI Taxonomy" id="2732487"/>
    <lineage>
        <taxon>Bacteria</taxon>
        <taxon>Pseudomonadati</taxon>
        <taxon>Pseudomonadota</taxon>
        <taxon>Betaproteobacteria</taxon>
        <taxon>Nitrosomonadales</taxon>
        <taxon>Usitatibacteraceae</taxon>
        <taxon>Usitatibacter</taxon>
    </lineage>
</organism>
<evidence type="ECO:0008006" key="3">
    <source>
        <dbReference type="Google" id="ProtNLM"/>
    </source>
</evidence>
<dbReference type="RefSeq" id="WP_171162960.1">
    <property type="nucleotide sequence ID" value="NZ_CP053073.1"/>
</dbReference>
<dbReference type="PROSITE" id="PS51257">
    <property type="entry name" value="PROKAR_LIPOPROTEIN"/>
    <property type="match status" value="1"/>
</dbReference>
<dbReference type="AlphaFoldDB" id="A0A6M4HA36"/>
<accession>A0A6M4HA36</accession>